<keyword evidence="9" id="KW-1185">Reference proteome</keyword>
<gene>
    <name evidence="8" type="ORF">BCR24_03015</name>
</gene>
<proteinExistence type="predicted"/>
<dbReference type="InterPro" id="IPR046947">
    <property type="entry name" value="LytR-like"/>
</dbReference>
<keyword evidence="2" id="KW-0902">Two-component regulatory system</keyword>
<evidence type="ECO:0000256" key="4">
    <source>
        <dbReference type="ARBA" id="ARBA00037164"/>
    </source>
</evidence>
<dbReference type="PROSITE" id="PS50930">
    <property type="entry name" value="HTH_LYTTR"/>
    <property type="match status" value="1"/>
</dbReference>
<dbReference type="OrthoDB" id="9809318at2"/>
<dbReference type="InterPro" id="IPR001789">
    <property type="entry name" value="Sig_transdc_resp-reg_receiver"/>
</dbReference>
<dbReference type="InterPro" id="IPR007492">
    <property type="entry name" value="LytTR_DNA-bd_dom"/>
</dbReference>
<accession>A0A1E5HD07</accession>
<dbReference type="Pfam" id="PF00072">
    <property type="entry name" value="Response_reg"/>
    <property type="match status" value="1"/>
</dbReference>
<evidence type="ECO:0000313" key="8">
    <source>
        <dbReference type="EMBL" id="OEG22822.1"/>
    </source>
</evidence>
<dbReference type="SUPFAM" id="SSF52172">
    <property type="entry name" value="CheY-like"/>
    <property type="match status" value="1"/>
</dbReference>
<dbReference type="GO" id="GO:0003677">
    <property type="term" value="F:DNA binding"/>
    <property type="evidence" value="ECO:0007669"/>
    <property type="project" value="InterPro"/>
</dbReference>
<feature type="domain" description="HTH LytTR-type" evidence="7">
    <location>
        <begin position="142"/>
        <end position="242"/>
    </location>
</feature>
<feature type="modified residue" description="4-aspartylphosphate" evidence="5">
    <location>
        <position position="59"/>
    </location>
</feature>
<keyword evidence="5" id="KW-0597">Phosphoprotein</keyword>
<dbReference type="AlphaFoldDB" id="A0A1E5HD07"/>
<dbReference type="Gene3D" id="2.40.50.1020">
    <property type="entry name" value="LytTr DNA-binding domain"/>
    <property type="match status" value="1"/>
</dbReference>
<keyword evidence="1" id="KW-0963">Cytoplasm</keyword>
<evidence type="ECO:0000256" key="3">
    <source>
        <dbReference type="ARBA" id="ARBA00023159"/>
    </source>
</evidence>
<dbReference type="Proteomes" id="UP000094469">
    <property type="component" value="Unassembled WGS sequence"/>
</dbReference>
<protein>
    <recommendedName>
        <fullName evidence="10">DNA-binding response regulator</fullName>
    </recommendedName>
</protein>
<evidence type="ECO:0000259" key="6">
    <source>
        <dbReference type="PROSITE" id="PS50110"/>
    </source>
</evidence>
<evidence type="ECO:0000259" key="7">
    <source>
        <dbReference type="PROSITE" id="PS50930"/>
    </source>
</evidence>
<reference evidence="9" key="1">
    <citation type="submission" date="2016-09" db="EMBL/GenBank/DDBJ databases">
        <authorList>
            <person name="Gulvik C.A."/>
        </authorList>
    </citation>
    <scope>NUCLEOTIDE SEQUENCE [LARGE SCALE GENOMIC DNA]</scope>
    <source>
        <strain evidence="9">LMG 26676</strain>
    </source>
</reference>
<dbReference type="PROSITE" id="PS50110">
    <property type="entry name" value="RESPONSE_REGULATORY"/>
    <property type="match status" value="1"/>
</dbReference>
<dbReference type="Pfam" id="PF04397">
    <property type="entry name" value="LytTR"/>
    <property type="match status" value="1"/>
</dbReference>
<dbReference type="STRING" id="1131292.BCR24_03015"/>
<sequence length="244" mass="28325">MSIFVLEDDVIQAQALKRIITDICEEKNVSYEFIFVTKKGEQILEQIPNSISPNIYFLDIEIKKSVYNGFEVAKKIRMIDDTGLIVFITTHSEFAPISYQYMVSALAFIEKMTEPAILKEEIEKCLIKYQELNQKQVIDDYLIVSNSHATIKVPVSDFYYAMTTDAHRLALFTQQRSLRFYGELKEIETSKSQFMRCHQSYVVNLDKIGEIDHTQRELILSNGMKIPVSRRMLKSVCDHWITGL</sequence>
<dbReference type="InterPro" id="IPR011006">
    <property type="entry name" value="CheY-like_superfamily"/>
</dbReference>
<name>A0A1E5HD07_9ENTE</name>
<dbReference type="PANTHER" id="PTHR37299">
    <property type="entry name" value="TRANSCRIPTIONAL REGULATOR-RELATED"/>
    <property type="match status" value="1"/>
</dbReference>
<dbReference type="Gene3D" id="3.40.50.2300">
    <property type="match status" value="1"/>
</dbReference>
<evidence type="ECO:0000256" key="2">
    <source>
        <dbReference type="ARBA" id="ARBA00023012"/>
    </source>
</evidence>
<evidence type="ECO:0000256" key="1">
    <source>
        <dbReference type="ARBA" id="ARBA00022490"/>
    </source>
</evidence>
<dbReference type="GO" id="GO:0000156">
    <property type="term" value="F:phosphorelay response regulator activity"/>
    <property type="evidence" value="ECO:0007669"/>
    <property type="project" value="InterPro"/>
</dbReference>
<organism evidence="8 9">
    <name type="scientific">Enterococcus ureilyticus</name>
    <dbReference type="NCBI Taxonomy" id="1131292"/>
    <lineage>
        <taxon>Bacteria</taxon>
        <taxon>Bacillati</taxon>
        <taxon>Bacillota</taxon>
        <taxon>Bacilli</taxon>
        <taxon>Lactobacillales</taxon>
        <taxon>Enterococcaceae</taxon>
        <taxon>Enterococcus</taxon>
    </lineage>
</organism>
<evidence type="ECO:0000313" key="9">
    <source>
        <dbReference type="Proteomes" id="UP000094469"/>
    </source>
</evidence>
<dbReference type="CDD" id="cd17533">
    <property type="entry name" value="REC_LytTR_AgrA-like"/>
    <property type="match status" value="1"/>
</dbReference>
<dbReference type="PANTHER" id="PTHR37299:SF3">
    <property type="entry name" value="STAGE 0 SPORULATION PROTEIN A HOMOLOG"/>
    <property type="match status" value="1"/>
</dbReference>
<evidence type="ECO:0000256" key="5">
    <source>
        <dbReference type="PROSITE-ProRule" id="PRU00169"/>
    </source>
</evidence>
<dbReference type="EMBL" id="MIKC01000012">
    <property type="protein sequence ID" value="OEG22822.1"/>
    <property type="molecule type" value="Genomic_DNA"/>
</dbReference>
<comment type="caution">
    <text evidence="8">The sequence shown here is derived from an EMBL/GenBank/DDBJ whole genome shotgun (WGS) entry which is preliminary data.</text>
</comment>
<dbReference type="SMART" id="SM00850">
    <property type="entry name" value="LytTR"/>
    <property type="match status" value="1"/>
</dbReference>
<keyword evidence="3" id="KW-0010">Activator</keyword>
<comment type="function">
    <text evidence="4">Required for high-level post-exponential phase expression of a series of secreted proteins.</text>
</comment>
<feature type="domain" description="Response regulatory" evidence="6">
    <location>
        <begin position="2"/>
        <end position="126"/>
    </location>
</feature>
<dbReference type="SMART" id="SM00448">
    <property type="entry name" value="REC"/>
    <property type="match status" value="1"/>
</dbReference>
<evidence type="ECO:0008006" key="10">
    <source>
        <dbReference type="Google" id="ProtNLM"/>
    </source>
</evidence>
<dbReference type="RefSeq" id="WP_069639984.1">
    <property type="nucleotide sequence ID" value="NZ_JAFBEZ010000002.1"/>
</dbReference>